<keyword evidence="5" id="KW-0547">Nucleotide-binding</keyword>
<keyword evidence="6" id="KW-0210">Decarboxylase</keyword>
<dbReference type="AlphaFoldDB" id="A0A644WZI2"/>
<evidence type="ECO:0000256" key="3">
    <source>
        <dbReference type="ARBA" id="ARBA00012363"/>
    </source>
</evidence>
<dbReference type="PANTHER" id="PTHR30031">
    <property type="entry name" value="PHOSPHOENOLPYRUVATE CARBOXYKINASE ATP"/>
    <property type="match status" value="1"/>
</dbReference>
<dbReference type="EMBL" id="VSSQ01001555">
    <property type="protein sequence ID" value="MPM09326.1"/>
    <property type="molecule type" value="Genomic_DNA"/>
</dbReference>
<organism evidence="10">
    <name type="scientific">bioreactor metagenome</name>
    <dbReference type="NCBI Taxonomy" id="1076179"/>
    <lineage>
        <taxon>unclassified sequences</taxon>
        <taxon>metagenomes</taxon>
        <taxon>ecological metagenomes</taxon>
    </lineage>
</organism>
<dbReference type="GO" id="GO:0005524">
    <property type="term" value="F:ATP binding"/>
    <property type="evidence" value="ECO:0007669"/>
    <property type="project" value="UniProtKB-KW"/>
</dbReference>
<evidence type="ECO:0000256" key="4">
    <source>
        <dbReference type="ARBA" id="ARBA00022432"/>
    </source>
</evidence>
<dbReference type="InterPro" id="IPR001272">
    <property type="entry name" value="PEP_carboxykinase_ATP"/>
</dbReference>
<dbReference type="Gene3D" id="3.40.449.10">
    <property type="entry name" value="Phosphoenolpyruvate Carboxykinase, domain 1"/>
    <property type="match status" value="1"/>
</dbReference>
<evidence type="ECO:0000256" key="6">
    <source>
        <dbReference type="ARBA" id="ARBA00022793"/>
    </source>
</evidence>
<dbReference type="EC" id="4.1.1.49" evidence="3"/>
<dbReference type="InterPro" id="IPR013035">
    <property type="entry name" value="PEP_carboxykinase_C"/>
</dbReference>
<keyword evidence="4" id="KW-0312">Gluconeogenesis</keyword>
<dbReference type="GO" id="GO:0005829">
    <property type="term" value="C:cytosol"/>
    <property type="evidence" value="ECO:0007669"/>
    <property type="project" value="TreeGrafter"/>
</dbReference>
<dbReference type="SUPFAM" id="SSF68923">
    <property type="entry name" value="PEP carboxykinase N-terminal domain"/>
    <property type="match status" value="1"/>
</dbReference>
<keyword evidence="10" id="KW-0670">Pyruvate</keyword>
<evidence type="ECO:0000256" key="5">
    <source>
        <dbReference type="ARBA" id="ARBA00022741"/>
    </source>
</evidence>
<dbReference type="PROSITE" id="PS00532">
    <property type="entry name" value="PEPCK_ATP"/>
    <property type="match status" value="1"/>
</dbReference>
<dbReference type="PANTHER" id="PTHR30031:SF0">
    <property type="entry name" value="PHOSPHOENOLPYRUVATE CARBOXYKINASE (ATP)"/>
    <property type="match status" value="1"/>
</dbReference>
<proteinExistence type="inferred from homology"/>
<comment type="catalytic activity">
    <reaction evidence="9">
        <text>oxaloacetate + ATP = phosphoenolpyruvate + ADP + CO2</text>
        <dbReference type="Rhea" id="RHEA:18617"/>
        <dbReference type="ChEBI" id="CHEBI:16452"/>
        <dbReference type="ChEBI" id="CHEBI:16526"/>
        <dbReference type="ChEBI" id="CHEBI:30616"/>
        <dbReference type="ChEBI" id="CHEBI:58702"/>
        <dbReference type="ChEBI" id="CHEBI:456216"/>
        <dbReference type="EC" id="4.1.1.49"/>
    </reaction>
</comment>
<keyword evidence="10" id="KW-0418">Kinase</keyword>
<evidence type="ECO:0000256" key="7">
    <source>
        <dbReference type="ARBA" id="ARBA00022840"/>
    </source>
</evidence>
<comment type="pathway">
    <text evidence="1">Carbohydrate biosynthesis; gluconeogenesis.</text>
</comment>
<dbReference type="Pfam" id="PF01293">
    <property type="entry name" value="PEPCK_ATP"/>
    <property type="match status" value="1"/>
</dbReference>
<dbReference type="HAMAP" id="MF_00453">
    <property type="entry name" value="PEPCK_ATP"/>
    <property type="match status" value="1"/>
</dbReference>
<dbReference type="UniPathway" id="UPA00138"/>
<evidence type="ECO:0000256" key="1">
    <source>
        <dbReference type="ARBA" id="ARBA00004742"/>
    </source>
</evidence>
<comment type="caution">
    <text evidence="10">The sequence shown here is derived from an EMBL/GenBank/DDBJ whole genome shotgun (WGS) entry which is preliminary data.</text>
</comment>
<dbReference type="GO" id="GO:0004612">
    <property type="term" value="F:phosphoenolpyruvate carboxykinase (ATP) activity"/>
    <property type="evidence" value="ECO:0007669"/>
    <property type="project" value="UniProtKB-EC"/>
</dbReference>
<evidence type="ECO:0000256" key="8">
    <source>
        <dbReference type="ARBA" id="ARBA00023239"/>
    </source>
</evidence>
<evidence type="ECO:0000256" key="9">
    <source>
        <dbReference type="ARBA" id="ARBA00047371"/>
    </source>
</evidence>
<dbReference type="SUPFAM" id="SSF53795">
    <property type="entry name" value="PEP carboxykinase-like"/>
    <property type="match status" value="1"/>
</dbReference>
<sequence length="367" mass="40035">MPGFKCVPEIDGTHSEAAILVDYESKLVIICGSRYAGEIKKSIFSIMNYVLPKMGVFPMHCSANIGRNGDSAVFFGLSGTGKTTLSADPDRMLIGDDEHGWSDDSVFNFEGGCYAKCINLSPEGEPEIYNAIKFGSLVENVVMDPETRQFDFWDDSLAVNSRVGYPVEYIPNAELSGMSPSVPKTVIFLAADAYGVLPPISKLDKNQAMYYFVSGYTSKVAGTEIGVTEPIPTFSTCFGEPFLPLHPSVYAKMLAEKVEKSGAKVYLVNTGWNGTGERMKLSYTRAMVTAALTGEIEKSRFVKDPTFGVAVPTSIEGVPSELLIPENTWADKASYKASCQKLAKSFVENFKRYSHISDEVVKAGPKI</sequence>
<dbReference type="Gene3D" id="3.90.228.20">
    <property type="match status" value="1"/>
</dbReference>
<dbReference type="Gene3D" id="2.170.8.10">
    <property type="entry name" value="Phosphoenolpyruvate Carboxykinase, domain 2"/>
    <property type="match status" value="1"/>
</dbReference>
<dbReference type="InterPro" id="IPR015994">
    <property type="entry name" value="PEPCK_ATP_CS"/>
</dbReference>
<dbReference type="InterPro" id="IPR008210">
    <property type="entry name" value="PEP_carboxykinase_N"/>
</dbReference>
<keyword evidence="8 10" id="KW-0456">Lyase</keyword>
<protein>
    <recommendedName>
        <fullName evidence="3">phosphoenolpyruvate carboxykinase (ATP)</fullName>
        <ecNumber evidence="3">4.1.1.49</ecNumber>
    </recommendedName>
</protein>
<evidence type="ECO:0000313" key="10">
    <source>
        <dbReference type="EMBL" id="MPM09326.1"/>
    </source>
</evidence>
<comment type="similarity">
    <text evidence="2">Belongs to the phosphoenolpyruvate carboxykinase (ATP) family.</text>
</comment>
<keyword evidence="7" id="KW-0067">ATP-binding</keyword>
<evidence type="ECO:0000256" key="2">
    <source>
        <dbReference type="ARBA" id="ARBA00006052"/>
    </source>
</evidence>
<keyword evidence="10" id="KW-0808">Transferase</keyword>
<dbReference type="GO" id="GO:0016301">
    <property type="term" value="F:kinase activity"/>
    <property type="evidence" value="ECO:0007669"/>
    <property type="project" value="UniProtKB-KW"/>
</dbReference>
<gene>
    <name evidence="10" type="primary">pckA_12</name>
    <name evidence="10" type="ORF">SDC9_55642</name>
</gene>
<accession>A0A644WZI2</accession>
<name>A0A644WZI2_9ZZZZ</name>
<reference evidence="10" key="1">
    <citation type="submission" date="2019-08" db="EMBL/GenBank/DDBJ databases">
        <authorList>
            <person name="Kucharzyk K."/>
            <person name="Murdoch R.W."/>
            <person name="Higgins S."/>
            <person name="Loffler F."/>
        </authorList>
    </citation>
    <scope>NUCLEOTIDE SEQUENCE</scope>
</reference>
<dbReference type="GO" id="GO:0006094">
    <property type="term" value="P:gluconeogenesis"/>
    <property type="evidence" value="ECO:0007669"/>
    <property type="project" value="UniProtKB-UniPathway"/>
</dbReference>